<evidence type="ECO:0000259" key="1">
    <source>
        <dbReference type="Pfam" id="PF03184"/>
    </source>
</evidence>
<dbReference type="AlphaFoldDB" id="A0A0C9VAM4"/>
<dbReference type="InterPro" id="IPR004875">
    <property type="entry name" value="DDE_SF_endonuclease_dom"/>
</dbReference>
<dbReference type="Pfam" id="PF03184">
    <property type="entry name" value="DDE_1"/>
    <property type="match status" value="1"/>
</dbReference>
<name>A0A0C9VAM4_SPHS4</name>
<reference evidence="2 3" key="1">
    <citation type="submission" date="2014-06" db="EMBL/GenBank/DDBJ databases">
        <title>Evolutionary Origins and Diversification of the Mycorrhizal Mutualists.</title>
        <authorList>
            <consortium name="DOE Joint Genome Institute"/>
            <consortium name="Mycorrhizal Genomics Consortium"/>
            <person name="Kohler A."/>
            <person name="Kuo A."/>
            <person name="Nagy L.G."/>
            <person name="Floudas D."/>
            <person name="Copeland A."/>
            <person name="Barry K.W."/>
            <person name="Cichocki N."/>
            <person name="Veneault-Fourrey C."/>
            <person name="LaButti K."/>
            <person name="Lindquist E.A."/>
            <person name="Lipzen A."/>
            <person name="Lundell T."/>
            <person name="Morin E."/>
            <person name="Murat C."/>
            <person name="Riley R."/>
            <person name="Ohm R."/>
            <person name="Sun H."/>
            <person name="Tunlid A."/>
            <person name="Henrissat B."/>
            <person name="Grigoriev I.V."/>
            <person name="Hibbett D.S."/>
            <person name="Martin F."/>
        </authorList>
    </citation>
    <scope>NUCLEOTIDE SEQUENCE [LARGE SCALE GENOMIC DNA]</scope>
    <source>
        <strain evidence="2 3">SS14</strain>
    </source>
</reference>
<dbReference type="HOGENOM" id="CLU_013929_2_2_1"/>
<keyword evidence="3" id="KW-1185">Reference proteome</keyword>
<protein>
    <recommendedName>
        <fullName evidence="1">DDE-1 domain-containing protein</fullName>
    </recommendedName>
</protein>
<dbReference type="EMBL" id="KN837200">
    <property type="protein sequence ID" value="KIJ34366.1"/>
    <property type="molecule type" value="Genomic_DNA"/>
</dbReference>
<evidence type="ECO:0000313" key="3">
    <source>
        <dbReference type="Proteomes" id="UP000054279"/>
    </source>
</evidence>
<sequence>GTKTQHKQGSANRENVTALVTICAEGTVLQPTIIFKHKNLQFACSPYGWTDSELTMKWMVDDFDAQTCNKAAGRVCTLFLNGNSLHYTLDLLTYVQEQNIIILGHPPHCTHAFQGLDVVFFAHMKEAWTEAIETFGLANDCGLDKSDFAAVFGAVKSAFQKTGIYSFNPSIITEAQMKPTLQT</sequence>
<evidence type="ECO:0000313" key="2">
    <source>
        <dbReference type="EMBL" id="KIJ34366.1"/>
    </source>
</evidence>
<feature type="non-terminal residue" evidence="2">
    <location>
        <position position="183"/>
    </location>
</feature>
<proteinExistence type="predicted"/>
<dbReference type="GO" id="GO:0003676">
    <property type="term" value="F:nucleic acid binding"/>
    <property type="evidence" value="ECO:0007669"/>
    <property type="project" value="InterPro"/>
</dbReference>
<dbReference type="OrthoDB" id="3265672at2759"/>
<organism evidence="2 3">
    <name type="scientific">Sphaerobolus stellatus (strain SS14)</name>
    <dbReference type="NCBI Taxonomy" id="990650"/>
    <lineage>
        <taxon>Eukaryota</taxon>
        <taxon>Fungi</taxon>
        <taxon>Dikarya</taxon>
        <taxon>Basidiomycota</taxon>
        <taxon>Agaricomycotina</taxon>
        <taxon>Agaricomycetes</taxon>
        <taxon>Phallomycetidae</taxon>
        <taxon>Geastrales</taxon>
        <taxon>Sphaerobolaceae</taxon>
        <taxon>Sphaerobolus</taxon>
    </lineage>
</organism>
<feature type="domain" description="DDE-1" evidence="1">
    <location>
        <begin position="35"/>
        <end position="138"/>
    </location>
</feature>
<feature type="non-terminal residue" evidence="2">
    <location>
        <position position="1"/>
    </location>
</feature>
<gene>
    <name evidence="2" type="ORF">M422DRAFT_137152</name>
</gene>
<dbReference type="Proteomes" id="UP000054279">
    <property type="component" value="Unassembled WGS sequence"/>
</dbReference>
<accession>A0A0C9VAM4</accession>